<evidence type="ECO:0000256" key="4">
    <source>
        <dbReference type="ARBA" id="ARBA00022737"/>
    </source>
</evidence>
<comment type="similarity">
    <text evidence="8">Belongs to the CFAP43 family.</text>
</comment>
<evidence type="ECO:0000256" key="9">
    <source>
        <dbReference type="ARBA" id="ARBA00023662"/>
    </source>
</evidence>
<dbReference type="InterPro" id="IPR015943">
    <property type="entry name" value="WD40/YVTN_repeat-like_dom_sf"/>
</dbReference>
<feature type="coiled-coil region" evidence="11">
    <location>
        <begin position="1650"/>
        <end position="1697"/>
    </location>
</feature>
<evidence type="ECO:0000256" key="2">
    <source>
        <dbReference type="ARBA" id="ARBA00022490"/>
    </source>
</evidence>
<feature type="coiled-coil region" evidence="11">
    <location>
        <begin position="1420"/>
        <end position="1454"/>
    </location>
</feature>
<accession>A0AA88H057</accession>
<gene>
    <name evidence="13" type="ORF">C9374_014626</name>
</gene>
<dbReference type="GeneID" id="68107079"/>
<evidence type="ECO:0000256" key="5">
    <source>
        <dbReference type="ARBA" id="ARBA00023054"/>
    </source>
</evidence>
<keyword evidence="3 10" id="KW-0853">WD repeat</keyword>
<dbReference type="SUPFAM" id="SSF50978">
    <property type="entry name" value="WD40 repeat-like"/>
    <property type="match status" value="2"/>
</dbReference>
<reference evidence="13 14" key="1">
    <citation type="journal article" date="2018" name="BMC Genomics">
        <title>The genome of Naegleria lovaniensis, the basis for a comparative approach to unravel pathogenicity factors of the human pathogenic amoeba N. fowleri.</title>
        <authorList>
            <person name="Liechti N."/>
            <person name="Schurch N."/>
            <person name="Bruggmann R."/>
            <person name="Wittwer M."/>
        </authorList>
    </citation>
    <scope>NUCLEOTIDE SEQUENCE [LARGE SCALE GENOMIC DNA]</scope>
    <source>
        <strain evidence="13 14">ATCC 30569</strain>
    </source>
</reference>
<dbReference type="RefSeq" id="XP_044553218.1">
    <property type="nucleotide sequence ID" value="XM_044690634.1"/>
</dbReference>
<keyword evidence="7" id="KW-0966">Cell projection</keyword>
<dbReference type="InterPro" id="IPR001680">
    <property type="entry name" value="WD40_rpt"/>
</dbReference>
<keyword evidence="2" id="KW-0963">Cytoplasm</keyword>
<dbReference type="InterPro" id="IPR036322">
    <property type="entry name" value="WD40_repeat_dom_sf"/>
</dbReference>
<dbReference type="Pfam" id="PF25828">
    <property type="entry name" value="CC_Cfap43"/>
    <property type="match status" value="1"/>
</dbReference>
<evidence type="ECO:0000256" key="10">
    <source>
        <dbReference type="PROSITE-ProRule" id="PRU00221"/>
    </source>
</evidence>
<feature type="coiled-coil region" evidence="11">
    <location>
        <begin position="1236"/>
        <end position="1284"/>
    </location>
</feature>
<dbReference type="EMBL" id="PYSW02000008">
    <property type="protein sequence ID" value="KAG2389226.1"/>
    <property type="molecule type" value="Genomic_DNA"/>
</dbReference>
<dbReference type="InterPro" id="IPR011047">
    <property type="entry name" value="Quinoprotein_ADH-like_sf"/>
</dbReference>
<keyword evidence="6" id="KW-0206">Cytoskeleton</keyword>
<feature type="region of interest" description="Disordered" evidence="12">
    <location>
        <begin position="1091"/>
        <end position="1114"/>
    </location>
</feature>
<feature type="coiled-coil region" evidence="11">
    <location>
        <begin position="765"/>
        <end position="811"/>
    </location>
</feature>
<feature type="coiled-coil region" evidence="11">
    <location>
        <begin position="1155"/>
        <end position="1200"/>
    </location>
</feature>
<evidence type="ECO:0000313" key="14">
    <source>
        <dbReference type="Proteomes" id="UP000816034"/>
    </source>
</evidence>
<organism evidence="13 14">
    <name type="scientific">Naegleria lovaniensis</name>
    <name type="common">Amoeba</name>
    <dbReference type="NCBI Taxonomy" id="51637"/>
    <lineage>
        <taxon>Eukaryota</taxon>
        <taxon>Discoba</taxon>
        <taxon>Heterolobosea</taxon>
        <taxon>Tetramitia</taxon>
        <taxon>Eutetramitia</taxon>
        <taxon>Vahlkampfiidae</taxon>
        <taxon>Naegleria</taxon>
    </lineage>
</organism>
<dbReference type="Gene3D" id="2.130.10.10">
    <property type="entry name" value="YVTN repeat-like/Quinoprotein amine dehydrogenase"/>
    <property type="match status" value="3"/>
</dbReference>
<comment type="caution">
    <text evidence="13">The sequence shown here is derived from an EMBL/GenBank/DDBJ whole genome shotgun (WGS) entry which is preliminary data.</text>
</comment>
<dbReference type="PROSITE" id="PS50082">
    <property type="entry name" value="WD_REPEATS_2"/>
    <property type="match status" value="1"/>
</dbReference>
<evidence type="ECO:0000256" key="11">
    <source>
        <dbReference type="SAM" id="Coils"/>
    </source>
</evidence>
<name>A0AA88H057_NAELO</name>
<evidence type="ECO:0000256" key="8">
    <source>
        <dbReference type="ARBA" id="ARBA00023605"/>
    </source>
</evidence>
<comment type="subcellular location">
    <subcellularLocation>
        <location evidence="1">Cytoplasm</location>
        <location evidence="1">Cytoskeleton</location>
        <location evidence="1">Cilium axoneme</location>
    </subcellularLocation>
</comment>
<dbReference type="GO" id="GO:0060271">
    <property type="term" value="P:cilium assembly"/>
    <property type="evidence" value="ECO:0007669"/>
    <property type="project" value="TreeGrafter"/>
</dbReference>
<dbReference type="SMART" id="SM00320">
    <property type="entry name" value="WD40"/>
    <property type="match status" value="6"/>
</dbReference>
<evidence type="ECO:0000256" key="6">
    <source>
        <dbReference type="ARBA" id="ARBA00023212"/>
    </source>
</evidence>
<feature type="repeat" description="WD" evidence="10">
    <location>
        <begin position="695"/>
        <end position="736"/>
    </location>
</feature>
<evidence type="ECO:0000313" key="13">
    <source>
        <dbReference type="EMBL" id="KAG2389226.1"/>
    </source>
</evidence>
<dbReference type="SUPFAM" id="SSF50998">
    <property type="entry name" value="Quinoprotein alcohol dehydrogenase-like"/>
    <property type="match status" value="1"/>
</dbReference>
<dbReference type="PANTHER" id="PTHR14885:SF1">
    <property type="entry name" value="CILIA- AND FLAGELLA-ASSOCIATED PROTEIN 43"/>
    <property type="match status" value="1"/>
</dbReference>
<keyword evidence="14" id="KW-1185">Reference proteome</keyword>
<feature type="coiled-coil region" evidence="11">
    <location>
        <begin position="1588"/>
        <end position="1622"/>
    </location>
</feature>
<evidence type="ECO:0000256" key="1">
    <source>
        <dbReference type="ARBA" id="ARBA00004430"/>
    </source>
</evidence>
<proteinExistence type="inferred from homology"/>
<sequence>MKSIPTISSEMICSNGYGGKRIHVVDNDTIAFICGRGLRFINLETKEENFFVPDIYIEEPVSSQNNNSFIDDLDGEHAEEATQRKLYLTAGVCAAAFNRKKGIFAIADSYSSPKIRVYNSQTFELLRVLSGGAVIEFFDLDFSRDGSYLVSLSGIPDHSLKVWDWETGKMIVEAKAPNTSKYVSFNPRNKMQLCTSGIAHLAFWEINSSIDSFELHALEPKVSENIYEKIKATERYRHGWGKNHDILCVTSDGDFLHFENFSSNGVILDLDDSKDSMHAIAVCKHSCIIGLSDGNVKIVGMSHVLNSSGHYEGPVSRIINLGHRVGDVTQVTLSGNFKQILAGTSDGGLFRIHIKGFETEFTTEFEIMKNEANVTMLYDSHVGAVSGAFQIEPKKMDSEEDKTILTSVGMDGTVRVWNYKRNILLAKRKFNALFSCAEYSNGLLFVGSTVGFLRIFEFDDKYQPILIYCQRLRSASITGINIGGPGESLVAISFSDFHLGFVYLRSRNTTLDHDKNSEDIVDIDTSLEDDDEEIAVLGFCKFSNKIATLSWASKNGLYVATDVGDLYMIEPPTSFEEVILLNNVTKDLWKLDYPCYGISTFSDDPYHIYAISQDKSIKIYDLNLEDRQSGISNNVITPSSEVLCHHKVGECIKQSPDGNILCTGAKDGVVWIRAAQTNFYEQTDDENIAQMHPFHNSQDGGVSCISFSSDGNYIFSSGYDGSIYVYCLDPSENITKTTFMSAIPKSSTKDKCGLISESADAKTILELKKDSHNKLENMMKETKKEQFNSQLEELRKLFISIKEENDTANEDEKLSEDEFIIDDEFKKLLEKEGEKEAEKLKECMKIENAKKDIMAKRIKKECWDSMEEHATTIVAFKMTSDYQKDSNLLEVSNYVIRKKDPKKEVILGKIAFLRRVEEITLCDRRKEYITSNIEGGVHNEDDETEPIKRADSRVGENGEAKIEEGENLLDFGKKWKENIRSKLVLDMNALLYPYTDLYTRQRKATQILLLQDKVDKMMKQFNSDFKAARDEKLQVIRKIERINEVITDISKELSRCSDCPVKIEIFDPKLKPSEKPEQYILQVSEEELPAKYESSELSKQADKKKDQNSTGHDKEVIQRALNMMMDGKLDLDNTDVKEEEIPVPSCINKEKSELTDQELKELRVYESLLKQKEEERIKKVKQLEAKLNNSKQQIEDVCQEFDNSLKLLFLKKQASDQALYEIELQMVKLAQSIIQHEEFEKAEKQLEKILEDLKNKKAQSSSALQEYRKRYEIEKTEHDKLLIEDRQIERSFKTQFQRDVLQVYFASNQQLLAQQYKKLAQQKNPSATSDLQKLQHAMNMKMNEMMEKLQKLFRTRKTQGANENSENNAMESIDPFADVDAMEEAKNIPPQDPLEKEKSRPIFIADDELWEKFWEIREAKVEMDMNVRESQLRLEQMQAQLQKLKEEDGDLEKIMSRDMTELTEFRDRIVTESYNMDKIFRFKQGQVEVEQAAVVTDYSDAILIFRSTVEDQNQNIRQQGQEIVKQLTKMKDLKKKIRKIQWENDLINFDTEEMMIKFKRLQMLKVKKEMQEIIRMGGGTEEKKKLERAKLQRQIDNVKTGLENAIEEKKRILKKMEDLMHVRYEENTNLIRQIKVLEQVVEERNQLHQIQASTNEKDMADKRMKELRWERKLQDIANEQKRELEILTDELDRLKKRSFPSFAVVERRKM</sequence>
<keyword evidence="5 11" id="KW-0175">Coiled coil</keyword>
<dbReference type="GO" id="GO:0005930">
    <property type="term" value="C:axoneme"/>
    <property type="evidence" value="ECO:0007669"/>
    <property type="project" value="UniProtKB-SubCell"/>
</dbReference>
<dbReference type="Pfam" id="PF00400">
    <property type="entry name" value="WD40"/>
    <property type="match status" value="1"/>
</dbReference>
<evidence type="ECO:0000256" key="12">
    <source>
        <dbReference type="SAM" id="MobiDB-lite"/>
    </source>
</evidence>
<dbReference type="PANTHER" id="PTHR14885">
    <property type="entry name" value="CILIA- AND FLAGELLA-ASSOCIATED PROTEIN 43-RELATED"/>
    <property type="match status" value="1"/>
</dbReference>
<evidence type="ECO:0000256" key="3">
    <source>
        <dbReference type="ARBA" id="ARBA00022574"/>
    </source>
</evidence>
<keyword evidence="4" id="KW-0677">Repeat</keyword>
<protein>
    <recommendedName>
        <fullName evidence="9">Cilia- and flagella-associated protein 43</fullName>
    </recommendedName>
</protein>
<evidence type="ECO:0000256" key="7">
    <source>
        <dbReference type="ARBA" id="ARBA00023273"/>
    </source>
</evidence>
<dbReference type="Proteomes" id="UP000816034">
    <property type="component" value="Unassembled WGS sequence"/>
</dbReference>